<evidence type="ECO:0000256" key="3">
    <source>
        <dbReference type="ARBA" id="ARBA00022737"/>
    </source>
</evidence>
<dbReference type="EMBL" id="NHTK01006089">
    <property type="protein sequence ID" value="PPQ64249.1"/>
    <property type="molecule type" value="Genomic_DNA"/>
</dbReference>
<dbReference type="InterPro" id="IPR045183">
    <property type="entry name" value="Ebi-like"/>
</dbReference>
<organism evidence="7 8">
    <name type="scientific">Panaeolus cyanescens</name>
    <dbReference type="NCBI Taxonomy" id="181874"/>
    <lineage>
        <taxon>Eukaryota</taxon>
        <taxon>Fungi</taxon>
        <taxon>Dikarya</taxon>
        <taxon>Basidiomycota</taxon>
        <taxon>Agaricomycotina</taxon>
        <taxon>Agaricomycetes</taxon>
        <taxon>Agaricomycetidae</taxon>
        <taxon>Agaricales</taxon>
        <taxon>Agaricineae</taxon>
        <taxon>Galeropsidaceae</taxon>
        <taxon>Panaeolus</taxon>
    </lineage>
</organism>
<protein>
    <recommendedName>
        <fullName evidence="9">LisH domain-containing protein</fullName>
    </recommendedName>
</protein>
<dbReference type="CDD" id="cd00200">
    <property type="entry name" value="WD40"/>
    <property type="match status" value="1"/>
</dbReference>
<name>A0A409VCX6_9AGAR</name>
<dbReference type="InterPro" id="IPR036322">
    <property type="entry name" value="WD40_repeat_dom_sf"/>
</dbReference>
<keyword evidence="3" id="KW-0677">Repeat</keyword>
<proteinExistence type="predicted"/>
<dbReference type="GO" id="GO:0006357">
    <property type="term" value="P:regulation of transcription by RNA polymerase II"/>
    <property type="evidence" value="ECO:0007669"/>
    <property type="project" value="TreeGrafter"/>
</dbReference>
<evidence type="ECO:0000256" key="2">
    <source>
        <dbReference type="ARBA" id="ARBA00022574"/>
    </source>
</evidence>
<reference evidence="7 8" key="1">
    <citation type="journal article" date="2018" name="Evol. Lett.">
        <title>Horizontal gene cluster transfer increased hallucinogenic mushroom diversity.</title>
        <authorList>
            <person name="Reynolds H.T."/>
            <person name="Vijayakumar V."/>
            <person name="Gluck-Thaler E."/>
            <person name="Korotkin H.B."/>
            <person name="Matheny P.B."/>
            <person name="Slot J.C."/>
        </authorList>
    </citation>
    <scope>NUCLEOTIDE SEQUENCE [LARGE SCALE GENOMIC DNA]</scope>
    <source>
        <strain evidence="7 8">2629</strain>
    </source>
</reference>
<evidence type="ECO:0000256" key="6">
    <source>
        <dbReference type="SAM" id="MobiDB-lite"/>
    </source>
</evidence>
<dbReference type="Gene3D" id="1.20.960.30">
    <property type="match status" value="1"/>
</dbReference>
<evidence type="ECO:0000256" key="5">
    <source>
        <dbReference type="PROSITE-ProRule" id="PRU00221"/>
    </source>
</evidence>
<dbReference type="InterPro" id="IPR020472">
    <property type="entry name" value="WD40_PAC1"/>
</dbReference>
<keyword evidence="8" id="KW-1185">Reference proteome</keyword>
<dbReference type="SMART" id="SM00320">
    <property type="entry name" value="WD40"/>
    <property type="match status" value="7"/>
</dbReference>
<dbReference type="InParanoid" id="A0A409VCX6"/>
<accession>A0A409VCX6</accession>
<feature type="repeat" description="WD" evidence="5">
    <location>
        <begin position="516"/>
        <end position="562"/>
    </location>
</feature>
<dbReference type="GO" id="GO:0003714">
    <property type="term" value="F:transcription corepressor activity"/>
    <property type="evidence" value="ECO:0007669"/>
    <property type="project" value="InterPro"/>
</dbReference>
<dbReference type="InterPro" id="IPR015943">
    <property type="entry name" value="WD40/YVTN_repeat-like_dom_sf"/>
</dbReference>
<dbReference type="PANTHER" id="PTHR22846:SF2">
    <property type="entry name" value="F-BOX-LIKE_WD REPEAT-CONTAINING PROTEIN EBI"/>
    <property type="match status" value="1"/>
</dbReference>
<comment type="subcellular location">
    <subcellularLocation>
        <location evidence="1">Nucleus</location>
    </subcellularLocation>
</comment>
<evidence type="ECO:0000256" key="1">
    <source>
        <dbReference type="ARBA" id="ARBA00004123"/>
    </source>
</evidence>
<dbReference type="PROSITE" id="PS50896">
    <property type="entry name" value="LISH"/>
    <property type="match status" value="1"/>
</dbReference>
<gene>
    <name evidence="7" type="ORF">CVT24_008652</name>
</gene>
<comment type="caution">
    <text evidence="7">The sequence shown here is derived from an EMBL/GenBank/DDBJ whole genome shotgun (WGS) entry which is preliminary data.</text>
</comment>
<dbReference type="InterPro" id="IPR001680">
    <property type="entry name" value="WD40_rpt"/>
</dbReference>
<keyword evidence="4" id="KW-0539">Nucleus</keyword>
<sequence>MSGAPITITADEINCLIYSYFQDSGFSHSAFALRNEGRLQNSPFFTKHIARGELIELLSKALLYLEVESHWRGDELATSCKNGFSLLTPHVCSLEPLPEKVTEDLMDVSEQPPPQTPATIAAMAAASSGHAEPTKPPPNGVHVYDHNNPDNESTQARQPLPIHEQVLRKQAMELSTNNEAKRKPSSSANEGPLEKRPRIGSMDMDVDSESTNAQFYLIDVYSTLIASRSKTPPPNDVIPIPQNGPVRAQGPGDDTDPRVVLSLSRHKSEVRNSEFYPFTQAPTLSPFKVFVCGFNPAKPNLLASGSRDAVVLIWDLENPPTEKDQFASYASEPVSVEIKSMQATCDLTSLEWNSEGTLLAIGSYDSLLRVCTSTGAVYFSHPQHQKGPVFAARFSKSGKWLLTASLDGTTCLWDVSEKQLYRQSRFHRGAISSVTEDMFATAGADANIFIMHVDREVPIKTFTGHKDEVNQVRVNPSGTRLASCSDDGSVIIWKINNLEQSSDEIPGLSGDQVVELKGHTHSVNVISWVVDRPPDTNEWIVTSSFDHTARLWDSVTGQCIHVFRDHIGPLYALKLSSDGKFMATGGSDGWLHIYHIRTQSRIFSWFSDATRPGIFELDWQQHEGINRIAMALECQQVAVLDVNKLDSVKTILQQETARIEGLLSQVLSPPHLHTAVLLTPTGDLVSAASSPTRPKDEIRVLVGLSSEVWQETKEQGYGMVDSELGRIIVLPVDDALEGADQSYSDNRQPLLLLALNSTDAVDWEEIQNKGTVVAAHIAKPLAKFREFIVVPKASPPPTTTTSPAPLRP</sequence>
<dbReference type="PROSITE" id="PS00678">
    <property type="entry name" value="WD_REPEATS_1"/>
    <property type="match status" value="1"/>
</dbReference>
<feature type="repeat" description="WD" evidence="5">
    <location>
        <begin position="563"/>
        <end position="604"/>
    </location>
</feature>
<dbReference type="Proteomes" id="UP000284842">
    <property type="component" value="Unassembled WGS sequence"/>
</dbReference>
<dbReference type="SUPFAM" id="SSF50978">
    <property type="entry name" value="WD40 repeat-like"/>
    <property type="match status" value="1"/>
</dbReference>
<evidence type="ECO:0000256" key="4">
    <source>
        <dbReference type="ARBA" id="ARBA00023242"/>
    </source>
</evidence>
<feature type="region of interest" description="Disordered" evidence="6">
    <location>
        <begin position="232"/>
        <end position="255"/>
    </location>
</feature>
<evidence type="ECO:0000313" key="7">
    <source>
        <dbReference type="EMBL" id="PPQ64249.1"/>
    </source>
</evidence>
<dbReference type="InterPro" id="IPR019775">
    <property type="entry name" value="WD40_repeat_CS"/>
</dbReference>
<dbReference type="STRING" id="181874.A0A409VCX6"/>
<feature type="region of interest" description="Disordered" evidence="6">
    <location>
        <begin position="122"/>
        <end position="160"/>
    </location>
</feature>
<feature type="region of interest" description="Disordered" evidence="6">
    <location>
        <begin position="174"/>
        <end position="203"/>
    </location>
</feature>
<dbReference type="Gene3D" id="3.30.450.30">
    <property type="entry name" value="Dynein light chain 2a, cytoplasmic"/>
    <property type="match status" value="1"/>
</dbReference>
<feature type="repeat" description="WD" evidence="5">
    <location>
        <begin position="300"/>
        <end position="324"/>
    </location>
</feature>
<dbReference type="SMART" id="SM00667">
    <property type="entry name" value="LisH"/>
    <property type="match status" value="1"/>
</dbReference>
<dbReference type="PANTHER" id="PTHR22846">
    <property type="entry name" value="WD40 REPEAT PROTEIN"/>
    <property type="match status" value="1"/>
</dbReference>
<dbReference type="PROSITE" id="PS50082">
    <property type="entry name" value="WD_REPEATS_2"/>
    <property type="match status" value="5"/>
</dbReference>
<dbReference type="Gene3D" id="2.130.10.10">
    <property type="entry name" value="YVTN repeat-like/Quinoprotein amine dehydrogenase"/>
    <property type="match status" value="1"/>
</dbReference>
<dbReference type="InterPro" id="IPR006594">
    <property type="entry name" value="LisH"/>
</dbReference>
<evidence type="ECO:0000313" key="8">
    <source>
        <dbReference type="Proteomes" id="UP000284842"/>
    </source>
</evidence>
<dbReference type="Pfam" id="PF00400">
    <property type="entry name" value="WD40"/>
    <property type="match status" value="4"/>
</dbReference>
<dbReference type="FunCoup" id="A0A409VCX6">
    <property type="interactions" value="162"/>
</dbReference>
<evidence type="ECO:0008006" key="9">
    <source>
        <dbReference type="Google" id="ProtNLM"/>
    </source>
</evidence>
<feature type="repeat" description="WD" evidence="5">
    <location>
        <begin position="382"/>
        <end position="423"/>
    </location>
</feature>
<dbReference type="PROSITE" id="PS50294">
    <property type="entry name" value="WD_REPEATS_REGION"/>
    <property type="match status" value="2"/>
</dbReference>
<dbReference type="OrthoDB" id="1367865at2759"/>
<dbReference type="GO" id="GO:0000118">
    <property type="term" value="C:histone deacetylase complex"/>
    <property type="evidence" value="ECO:0007669"/>
    <property type="project" value="TreeGrafter"/>
</dbReference>
<dbReference type="PRINTS" id="PR00320">
    <property type="entry name" value="GPROTEINBRPT"/>
</dbReference>
<keyword evidence="2 5" id="KW-0853">WD repeat</keyword>
<feature type="repeat" description="WD" evidence="5">
    <location>
        <begin position="462"/>
        <end position="503"/>
    </location>
</feature>
<dbReference type="AlphaFoldDB" id="A0A409VCX6"/>
<dbReference type="Pfam" id="PF08513">
    <property type="entry name" value="LisH"/>
    <property type="match status" value="1"/>
</dbReference>